<dbReference type="Proteomes" id="UP000499080">
    <property type="component" value="Unassembled WGS sequence"/>
</dbReference>
<name>A0A4Y2ASJ1_ARAVE</name>
<comment type="caution">
    <text evidence="1">The sequence shown here is derived from an EMBL/GenBank/DDBJ whole genome shotgun (WGS) entry which is preliminary data.</text>
</comment>
<dbReference type="InterPro" id="IPR036397">
    <property type="entry name" value="RNaseH_sf"/>
</dbReference>
<sequence length="127" mass="14874">MASDQRVTDLRPHYPHYETCVYACLMYAKAVEIKCFSSDVILRGTCSKPDFTIHPLSHREVIRRKRLSMLNDGVILLHDNTHTAPKTQELLRKFKWEVCSHFPTGQIRHSFWVPNTYLEEGSLQRVM</sequence>
<protein>
    <recommendedName>
        <fullName evidence="3">Mariner Mos1 transposase</fullName>
    </recommendedName>
</protein>
<proteinExistence type="predicted"/>
<gene>
    <name evidence="1" type="ORF">AVEN_263744_1</name>
</gene>
<evidence type="ECO:0000313" key="2">
    <source>
        <dbReference type="Proteomes" id="UP000499080"/>
    </source>
</evidence>
<evidence type="ECO:0000313" key="1">
    <source>
        <dbReference type="EMBL" id="GBL82678.1"/>
    </source>
</evidence>
<dbReference type="EMBL" id="BGPR01000029">
    <property type="protein sequence ID" value="GBL82678.1"/>
    <property type="molecule type" value="Genomic_DNA"/>
</dbReference>
<dbReference type="Gene3D" id="3.30.420.10">
    <property type="entry name" value="Ribonuclease H-like superfamily/Ribonuclease H"/>
    <property type="match status" value="1"/>
</dbReference>
<dbReference type="OrthoDB" id="2113341at2759"/>
<keyword evidence="2" id="KW-1185">Reference proteome</keyword>
<dbReference type="AlphaFoldDB" id="A0A4Y2ASJ1"/>
<evidence type="ECO:0008006" key="3">
    <source>
        <dbReference type="Google" id="ProtNLM"/>
    </source>
</evidence>
<dbReference type="GO" id="GO:0003676">
    <property type="term" value="F:nucleic acid binding"/>
    <property type="evidence" value="ECO:0007669"/>
    <property type="project" value="InterPro"/>
</dbReference>
<accession>A0A4Y2ASJ1</accession>
<organism evidence="1 2">
    <name type="scientific">Araneus ventricosus</name>
    <name type="common">Orbweaver spider</name>
    <name type="synonym">Epeira ventricosa</name>
    <dbReference type="NCBI Taxonomy" id="182803"/>
    <lineage>
        <taxon>Eukaryota</taxon>
        <taxon>Metazoa</taxon>
        <taxon>Ecdysozoa</taxon>
        <taxon>Arthropoda</taxon>
        <taxon>Chelicerata</taxon>
        <taxon>Arachnida</taxon>
        <taxon>Araneae</taxon>
        <taxon>Araneomorphae</taxon>
        <taxon>Entelegynae</taxon>
        <taxon>Araneoidea</taxon>
        <taxon>Araneidae</taxon>
        <taxon>Araneus</taxon>
    </lineage>
</organism>
<reference evidence="1 2" key="1">
    <citation type="journal article" date="2019" name="Sci. Rep.">
        <title>Orb-weaving spider Araneus ventricosus genome elucidates the spidroin gene catalogue.</title>
        <authorList>
            <person name="Kono N."/>
            <person name="Nakamura H."/>
            <person name="Ohtoshi R."/>
            <person name="Moran D.A.P."/>
            <person name="Shinohara A."/>
            <person name="Yoshida Y."/>
            <person name="Fujiwara M."/>
            <person name="Mori M."/>
            <person name="Tomita M."/>
            <person name="Arakawa K."/>
        </authorList>
    </citation>
    <scope>NUCLEOTIDE SEQUENCE [LARGE SCALE GENOMIC DNA]</scope>
</reference>